<sequence>MATGDGRVAWAFCGEGNVKWNGRSVTQQILVEQMQLCSKVIL</sequence>
<dbReference type="RefSeq" id="XP_001593019.1">
    <property type="nucleotide sequence ID" value="XM_001592969.1"/>
</dbReference>
<keyword evidence="2" id="KW-1185">Reference proteome</keyword>
<reference evidence="2" key="1">
    <citation type="journal article" date="2011" name="PLoS Genet.">
        <title>Genomic analysis of the necrotrophic fungal pathogens Sclerotinia sclerotiorum and Botrytis cinerea.</title>
        <authorList>
            <person name="Amselem J."/>
            <person name="Cuomo C.A."/>
            <person name="van Kan J.A."/>
            <person name="Viaud M."/>
            <person name="Benito E.P."/>
            <person name="Couloux A."/>
            <person name="Coutinho P.M."/>
            <person name="de Vries R.P."/>
            <person name="Dyer P.S."/>
            <person name="Fillinger S."/>
            <person name="Fournier E."/>
            <person name="Gout L."/>
            <person name="Hahn M."/>
            <person name="Kohn L."/>
            <person name="Lapalu N."/>
            <person name="Plummer K.M."/>
            <person name="Pradier J.M."/>
            <person name="Quevillon E."/>
            <person name="Sharon A."/>
            <person name="Simon A."/>
            <person name="ten Have A."/>
            <person name="Tudzynski B."/>
            <person name="Tudzynski P."/>
            <person name="Wincker P."/>
            <person name="Andrew M."/>
            <person name="Anthouard V."/>
            <person name="Beever R.E."/>
            <person name="Beffa R."/>
            <person name="Benoit I."/>
            <person name="Bouzid O."/>
            <person name="Brault B."/>
            <person name="Chen Z."/>
            <person name="Choquer M."/>
            <person name="Collemare J."/>
            <person name="Cotton P."/>
            <person name="Danchin E.G."/>
            <person name="Da Silva C."/>
            <person name="Gautier A."/>
            <person name="Giraud C."/>
            <person name="Giraud T."/>
            <person name="Gonzalez C."/>
            <person name="Grossetete S."/>
            <person name="Guldener U."/>
            <person name="Henrissat B."/>
            <person name="Howlett B.J."/>
            <person name="Kodira C."/>
            <person name="Kretschmer M."/>
            <person name="Lappartient A."/>
            <person name="Leroch M."/>
            <person name="Levis C."/>
            <person name="Mauceli E."/>
            <person name="Neuveglise C."/>
            <person name="Oeser B."/>
            <person name="Pearson M."/>
            <person name="Poulain J."/>
            <person name="Poussereau N."/>
            <person name="Quesneville H."/>
            <person name="Rascle C."/>
            <person name="Schumacher J."/>
            <person name="Segurens B."/>
            <person name="Sexton A."/>
            <person name="Silva E."/>
            <person name="Sirven C."/>
            <person name="Soanes D.M."/>
            <person name="Talbot N.J."/>
            <person name="Templeton M."/>
            <person name="Yandava C."/>
            <person name="Yarden O."/>
            <person name="Zeng Q."/>
            <person name="Rollins J.A."/>
            <person name="Lebrun M.H."/>
            <person name="Dickman M."/>
        </authorList>
    </citation>
    <scope>NUCLEOTIDE SEQUENCE [LARGE SCALE GENOMIC DNA]</scope>
    <source>
        <strain evidence="2">ATCC 18683 / 1980 / Ss-1</strain>
    </source>
</reference>
<gene>
    <name evidence="1" type="ORF">SS1G_05941</name>
</gene>
<dbReference type="AlphaFoldDB" id="A7EKU4"/>
<dbReference type="InParanoid" id="A7EKU4"/>
<dbReference type="GeneID" id="5488866"/>
<accession>A7EKU4</accession>
<dbReference type="EMBL" id="CH476627">
    <property type="protein sequence ID" value="EDO03460.1"/>
    <property type="molecule type" value="Genomic_DNA"/>
</dbReference>
<dbReference type="HOGENOM" id="CLU_3260818_0_0_1"/>
<evidence type="ECO:0000313" key="2">
    <source>
        <dbReference type="Proteomes" id="UP000001312"/>
    </source>
</evidence>
<protein>
    <submittedName>
        <fullName evidence="1">Uncharacterized protein</fullName>
    </submittedName>
</protein>
<dbReference type="Proteomes" id="UP000001312">
    <property type="component" value="Unassembled WGS sequence"/>
</dbReference>
<evidence type="ECO:0000313" key="1">
    <source>
        <dbReference type="EMBL" id="EDO03460.1"/>
    </source>
</evidence>
<dbReference type="KEGG" id="ssl:SS1G_05941"/>
<organism evidence="1 2">
    <name type="scientific">Sclerotinia sclerotiorum (strain ATCC 18683 / 1980 / Ss-1)</name>
    <name type="common">White mold</name>
    <name type="synonym">Whetzelinia sclerotiorum</name>
    <dbReference type="NCBI Taxonomy" id="665079"/>
    <lineage>
        <taxon>Eukaryota</taxon>
        <taxon>Fungi</taxon>
        <taxon>Dikarya</taxon>
        <taxon>Ascomycota</taxon>
        <taxon>Pezizomycotina</taxon>
        <taxon>Leotiomycetes</taxon>
        <taxon>Helotiales</taxon>
        <taxon>Sclerotiniaceae</taxon>
        <taxon>Sclerotinia</taxon>
    </lineage>
</organism>
<name>A7EKU4_SCLS1</name>
<proteinExistence type="predicted"/>